<dbReference type="PANTHER" id="PTHR33917:SF3">
    <property type="entry name" value="PROTEIN EXECUTER 1, CHLOROPLASTIC"/>
    <property type="match status" value="1"/>
</dbReference>
<dbReference type="OrthoDB" id="722566at2759"/>
<gene>
    <name evidence="2" type="ORF">PPROV_000792900</name>
</gene>
<protein>
    <recommendedName>
        <fullName evidence="4">UVR domain-containing protein</fullName>
    </recommendedName>
</protein>
<dbReference type="GO" id="GO:0042651">
    <property type="term" value="C:thylakoid membrane"/>
    <property type="evidence" value="ECO:0007669"/>
    <property type="project" value="TreeGrafter"/>
</dbReference>
<dbReference type="Proteomes" id="UP000660262">
    <property type="component" value="Unassembled WGS sequence"/>
</dbReference>
<comment type="caution">
    <text evidence="2">The sequence shown here is derived from an EMBL/GenBank/DDBJ whole genome shotgun (WGS) entry which is preliminary data.</text>
</comment>
<evidence type="ECO:0000256" key="1">
    <source>
        <dbReference type="SAM" id="MobiDB-lite"/>
    </source>
</evidence>
<feature type="compositionally biased region" description="Acidic residues" evidence="1">
    <location>
        <begin position="390"/>
        <end position="404"/>
    </location>
</feature>
<accession>A0A830HQB8</accession>
<reference evidence="2" key="1">
    <citation type="submission" date="2020-10" db="EMBL/GenBank/DDBJ databases">
        <title>Unveiling of a novel bifunctional photoreceptor, Dualchrome1, isolated from a cosmopolitan green alga.</title>
        <authorList>
            <person name="Suzuki S."/>
            <person name="Kawachi M."/>
        </authorList>
    </citation>
    <scope>NUCLEOTIDE SEQUENCE</scope>
    <source>
        <strain evidence="2">NIES 2893</strain>
    </source>
</reference>
<feature type="compositionally biased region" description="Low complexity" evidence="1">
    <location>
        <begin position="72"/>
        <end position="112"/>
    </location>
</feature>
<dbReference type="GO" id="GO:0010343">
    <property type="term" value="P:singlet oxygen-mediated programmed cell death"/>
    <property type="evidence" value="ECO:0007669"/>
    <property type="project" value="InterPro"/>
</dbReference>
<dbReference type="AlphaFoldDB" id="A0A830HQB8"/>
<dbReference type="PANTHER" id="PTHR33917">
    <property type="entry name" value="PROTEIN EXECUTER 1, CHLOROPLASTIC"/>
    <property type="match status" value="1"/>
</dbReference>
<organism evidence="2 3">
    <name type="scientific">Pycnococcus provasolii</name>
    <dbReference type="NCBI Taxonomy" id="41880"/>
    <lineage>
        <taxon>Eukaryota</taxon>
        <taxon>Viridiplantae</taxon>
        <taxon>Chlorophyta</taxon>
        <taxon>Pseudoscourfieldiophyceae</taxon>
        <taxon>Pseudoscourfieldiales</taxon>
        <taxon>Pycnococcaceae</taxon>
        <taxon>Pycnococcus</taxon>
    </lineage>
</organism>
<sequence length="697" mass="75632">MAMASSSRHLGVLPSSRSSISGNRARRQTSKVRCSVGPWGDSPASRAASQAAATRAAAEREKQAKALRQRQMKQQQQQRDNNNNNNNNSSDNNNGSSNSNNNNNTSSSSSSNFPPPPPPPPPPPAAALNASQQQQQHPTMDDEPTVSTSSSHSHDAPSPSSTWASTLDDEDRRERIVNNLDEAIAKCVRREDFDAAAVLKRRKERVALSAPLCKLSRQLDDAISHEEYATAAQLHDTAALWMRGWWALRGGGTNGQLIRVDREGGRLVARSFSRVDLAGGPNVHVTPVPRVPLGKRGAPGVPVFEVHVRRCADGTVEAAPFVLGIPLEIAVGVGEDVRVRTASVELEGEGEKMDVRICFDMIPPFDYDDDDEEEDDDDDLEVMRMRAPRDDDDDDSDGGDDEEGGSLGIASTDDDDEDEDEDDLRHNHHHRMDAASAVLLHGAMDAGSSRVVVHGEYNEDDDEDDDDDVGMDDDGVLMDATELWMRQAYRGSPRGSEEPEHGWSARELGLSRLPATLEESTSSQCDAFEIMIPTAGAAPVLPSLAESAQLVRLTKQLEPSNTDSLTGMFVGSFGPHGPEALEVYRTTMDNEDMVVARKVVGDPNVPAGELSFRAKVGRSKRLEADHMYPRELGVVARYAGEGRIAGNGFRSPSWVPGELLELDGKGGSLTGGAELGFVWAVPGERRFLILFNRLVLS</sequence>
<keyword evidence="3" id="KW-1185">Reference proteome</keyword>
<feature type="region of interest" description="Disordered" evidence="1">
    <location>
        <begin position="1"/>
        <end position="169"/>
    </location>
</feature>
<feature type="compositionally biased region" description="Low complexity" evidence="1">
    <location>
        <begin position="44"/>
        <end position="56"/>
    </location>
</feature>
<dbReference type="SUPFAM" id="SSF101447">
    <property type="entry name" value="Formin homology 2 domain (FH2 domain)"/>
    <property type="match status" value="1"/>
</dbReference>
<feature type="compositionally biased region" description="Acidic residues" evidence="1">
    <location>
        <begin position="412"/>
        <end position="422"/>
    </location>
</feature>
<feature type="compositionally biased region" description="Low complexity" evidence="1">
    <location>
        <begin position="147"/>
        <end position="162"/>
    </location>
</feature>
<proteinExistence type="predicted"/>
<dbReference type="Pfam" id="PF12014">
    <property type="entry name" value="Cyclin_D1_bind"/>
    <property type="match status" value="1"/>
</dbReference>
<name>A0A830HQB8_9CHLO</name>
<evidence type="ECO:0000313" key="2">
    <source>
        <dbReference type="EMBL" id="GHP09192.1"/>
    </source>
</evidence>
<dbReference type="EMBL" id="BNJQ01000024">
    <property type="protein sequence ID" value="GHP09192.1"/>
    <property type="molecule type" value="Genomic_DNA"/>
</dbReference>
<feature type="region of interest" description="Disordered" evidence="1">
    <location>
        <begin position="386"/>
        <end position="426"/>
    </location>
</feature>
<evidence type="ECO:0008006" key="4">
    <source>
        <dbReference type="Google" id="ProtNLM"/>
    </source>
</evidence>
<dbReference type="InterPro" id="IPR044680">
    <property type="entry name" value="EX1/2"/>
</dbReference>
<feature type="compositionally biased region" description="Pro residues" evidence="1">
    <location>
        <begin position="113"/>
        <end position="125"/>
    </location>
</feature>
<evidence type="ECO:0000313" key="3">
    <source>
        <dbReference type="Proteomes" id="UP000660262"/>
    </source>
</evidence>